<sequence length="232" mass="25030">MASGMSSDNGDISHYSNQSISQHHKYNTSTVKSIIASAVALLSITSSVSAQTTQSKPFTLEIQSSNKTLNGKALTSCHEGAALEGLCIGNAPSQAYQFNTTDGQIVTNKDLGKSGVLTYELQGSNFESSQGMGFIYNPSTNVAHAQFGTYQTAQIGFDKSNKLYVPSYYDDTVSPPKQGTETALYHWYICNYAYAAYGYETLNFVIGNGKPQNPSCEKVDVVRKAVKSGYKA</sequence>
<name>A0A9Q9EKS5_9PEZI</name>
<evidence type="ECO:0000313" key="3">
    <source>
        <dbReference type="Proteomes" id="UP001056384"/>
    </source>
</evidence>
<gene>
    <name evidence="2" type="ORF">Slin15195_G084300</name>
</gene>
<protein>
    <recommendedName>
        <fullName evidence="1">DUF7907 domain-containing protein</fullName>
    </recommendedName>
</protein>
<evidence type="ECO:0000259" key="1">
    <source>
        <dbReference type="Pfam" id="PF25484"/>
    </source>
</evidence>
<reference evidence="2" key="1">
    <citation type="submission" date="2022-06" db="EMBL/GenBank/DDBJ databases">
        <title>Complete genome sequences of two strains of the flax pathogen Septoria linicola.</title>
        <authorList>
            <person name="Lapalu N."/>
            <person name="Simon A."/>
            <person name="Demenou B."/>
            <person name="Paumier D."/>
            <person name="Guillot M.-P."/>
            <person name="Gout L."/>
            <person name="Valade R."/>
        </authorList>
    </citation>
    <scope>NUCLEOTIDE SEQUENCE</scope>
    <source>
        <strain evidence="2">SE15195</strain>
    </source>
</reference>
<proteinExistence type="predicted"/>
<dbReference type="InterPro" id="IPR057229">
    <property type="entry name" value="DUF7907"/>
</dbReference>
<evidence type="ECO:0000313" key="2">
    <source>
        <dbReference type="EMBL" id="USW55111.1"/>
    </source>
</evidence>
<feature type="domain" description="DUF7907" evidence="1">
    <location>
        <begin position="55"/>
        <end position="224"/>
    </location>
</feature>
<dbReference type="AlphaFoldDB" id="A0A9Q9EKS5"/>
<keyword evidence="3" id="KW-1185">Reference proteome</keyword>
<dbReference type="Proteomes" id="UP001056384">
    <property type="component" value="Chromosome 7"/>
</dbReference>
<accession>A0A9Q9EKS5</accession>
<organism evidence="2 3">
    <name type="scientific">Septoria linicola</name>
    <dbReference type="NCBI Taxonomy" id="215465"/>
    <lineage>
        <taxon>Eukaryota</taxon>
        <taxon>Fungi</taxon>
        <taxon>Dikarya</taxon>
        <taxon>Ascomycota</taxon>
        <taxon>Pezizomycotina</taxon>
        <taxon>Dothideomycetes</taxon>
        <taxon>Dothideomycetidae</taxon>
        <taxon>Mycosphaerellales</taxon>
        <taxon>Mycosphaerellaceae</taxon>
        <taxon>Septoria</taxon>
    </lineage>
</organism>
<dbReference type="EMBL" id="CP099424">
    <property type="protein sequence ID" value="USW55111.1"/>
    <property type="molecule type" value="Genomic_DNA"/>
</dbReference>
<dbReference type="Pfam" id="PF25484">
    <property type="entry name" value="DUF7907"/>
    <property type="match status" value="1"/>
</dbReference>